<dbReference type="NCBIfam" id="NF002634">
    <property type="entry name" value="PRK02304.1-3"/>
    <property type="match status" value="1"/>
</dbReference>
<dbReference type="GO" id="GO:0003999">
    <property type="term" value="F:adenine phosphoribosyltransferase activity"/>
    <property type="evidence" value="ECO:0007669"/>
    <property type="project" value="UniProtKB-UniRule"/>
</dbReference>
<evidence type="ECO:0000259" key="12">
    <source>
        <dbReference type="Pfam" id="PF00156"/>
    </source>
</evidence>
<keyword evidence="14" id="KW-1185">Reference proteome</keyword>
<keyword evidence="9 11" id="KW-0808">Transferase</keyword>
<evidence type="ECO:0000256" key="2">
    <source>
        <dbReference type="ARBA" id="ARBA00003968"/>
    </source>
</evidence>
<dbReference type="InterPro" id="IPR005764">
    <property type="entry name" value="Ade_phspho_trans"/>
</dbReference>
<comment type="catalytic activity">
    <reaction evidence="1 11">
        <text>AMP + diphosphate = 5-phospho-alpha-D-ribose 1-diphosphate + adenine</text>
        <dbReference type="Rhea" id="RHEA:16609"/>
        <dbReference type="ChEBI" id="CHEBI:16708"/>
        <dbReference type="ChEBI" id="CHEBI:33019"/>
        <dbReference type="ChEBI" id="CHEBI:58017"/>
        <dbReference type="ChEBI" id="CHEBI:456215"/>
        <dbReference type="EC" id="2.4.2.7"/>
    </reaction>
</comment>
<comment type="pathway">
    <text evidence="4 11">Purine metabolism; AMP biosynthesis via salvage pathway; AMP from adenine: step 1/1.</text>
</comment>
<evidence type="ECO:0000256" key="3">
    <source>
        <dbReference type="ARBA" id="ARBA00004496"/>
    </source>
</evidence>
<evidence type="ECO:0000256" key="7">
    <source>
        <dbReference type="ARBA" id="ARBA00022490"/>
    </source>
</evidence>
<feature type="domain" description="Phosphoribosyltransferase" evidence="12">
    <location>
        <begin position="38"/>
        <end position="166"/>
    </location>
</feature>
<evidence type="ECO:0000256" key="1">
    <source>
        <dbReference type="ARBA" id="ARBA00000868"/>
    </source>
</evidence>
<evidence type="ECO:0000256" key="9">
    <source>
        <dbReference type="ARBA" id="ARBA00022679"/>
    </source>
</evidence>
<dbReference type="NCBIfam" id="NF002636">
    <property type="entry name" value="PRK02304.1-5"/>
    <property type="match status" value="1"/>
</dbReference>
<dbReference type="InterPro" id="IPR029057">
    <property type="entry name" value="PRTase-like"/>
</dbReference>
<accession>A0A1H4CA04</accession>
<dbReference type="GO" id="GO:0006166">
    <property type="term" value="P:purine ribonucleoside salvage"/>
    <property type="evidence" value="ECO:0007669"/>
    <property type="project" value="UniProtKB-UniRule"/>
</dbReference>
<dbReference type="GO" id="GO:0002055">
    <property type="term" value="F:adenine binding"/>
    <property type="evidence" value="ECO:0007669"/>
    <property type="project" value="TreeGrafter"/>
</dbReference>
<reference evidence="13 14" key="1">
    <citation type="submission" date="2016-10" db="EMBL/GenBank/DDBJ databases">
        <authorList>
            <person name="de Groot N.N."/>
        </authorList>
    </citation>
    <scope>NUCLEOTIDE SEQUENCE [LARGE SCALE GENOMIC DNA]</scope>
    <source>
        <strain evidence="13 14">DSM 23581</strain>
    </source>
</reference>
<dbReference type="RefSeq" id="WP_093244470.1">
    <property type="nucleotide sequence ID" value="NZ_FNQF01000007.1"/>
</dbReference>
<dbReference type="UniPathway" id="UPA00588">
    <property type="reaction ID" value="UER00646"/>
</dbReference>
<dbReference type="Proteomes" id="UP000198820">
    <property type="component" value="Unassembled WGS sequence"/>
</dbReference>
<protein>
    <recommendedName>
        <fullName evidence="6 11">Adenine phosphoribosyltransferase</fullName>
        <shortName evidence="11">APRT</shortName>
        <ecNumber evidence="6 11">2.4.2.7</ecNumber>
    </recommendedName>
</protein>
<dbReference type="EMBL" id="FNQF01000007">
    <property type="protein sequence ID" value="SEA57129.1"/>
    <property type="molecule type" value="Genomic_DNA"/>
</dbReference>
<comment type="subcellular location">
    <subcellularLocation>
        <location evidence="3 11">Cytoplasm</location>
    </subcellularLocation>
</comment>
<comment type="function">
    <text evidence="2 11">Catalyzes a salvage reaction resulting in the formation of AMP, that is energically less costly than de novo synthesis.</text>
</comment>
<name>A0A1H4CA04_9FLAO</name>
<dbReference type="EC" id="2.4.2.7" evidence="6 11"/>
<keyword evidence="7 11" id="KW-0963">Cytoplasm</keyword>
<dbReference type="CDD" id="cd06223">
    <property type="entry name" value="PRTases_typeI"/>
    <property type="match status" value="1"/>
</dbReference>
<keyword evidence="10 11" id="KW-0660">Purine salvage</keyword>
<evidence type="ECO:0000256" key="5">
    <source>
        <dbReference type="ARBA" id="ARBA00008391"/>
    </source>
</evidence>
<dbReference type="PANTHER" id="PTHR32315">
    <property type="entry name" value="ADENINE PHOSPHORIBOSYLTRANSFERASE"/>
    <property type="match status" value="1"/>
</dbReference>
<dbReference type="SUPFAM" id="SSF53271">
    <property type="entry name" value="PRTase-like"/>
    <property type="match status" value="1"/>
</dbReference>
<dbReference type="FunFam" id="3.40.50.2020:FF:000021">
    <property type="entry name" value="Adenine phosphoribosyltransferase"/>
    <property type="match status" value="1"/>
</dbReference>
<comment type="subunit">
    <text evidence="11">Homodimer.</text>
</comment>
<dbReference type="GO" id="GO:0005737">
    <property type="term" value="C:cytoplasm"/>
    <property type="evidence" value="ECO:0007669"/>
    <property type="project" value="UniProtKB-SubCell"/>
</dbReference>
<dbReference type="Gene3D" id="3.40.50.2020">
    <property type="match status" value="1"/>
</dbReference>
<dbReference type="GO" id="GO:0044209">
    <property type="term" value="P:AMP salvage"/>
    <property type="evidence" value="ECO:0007669"/>
    <property type="project" value="UniProtKB-UniRule"/>
</dbReference>
<dbReference type="NCBIfam" id="TIGR01090">
    <property type="entry name" value="apt"/>
    <property type="match status" value="1"/>
</dbReference>
<evidence type="ECO:0000256" key="6">
    <source>
        <dbReference type="ARBA" id="ARBA00011893"/>
    </source>
</evidence>
<evidence type="ECO:0000256" key="10">
    <source>
        <dbReference type="ARBA" id="ARBA00022726"/>
    </source>
</evidence>
<gene>
    <name evidence="11" type="primary">apt</name>
    <name evidence="13" type="ORF">SAMN05421540_107109</name>
</gene>
<keyword evidence="8 11" id="KW-0328">Glycosyltransferase</keyword>
<proteinExistence type="inferred from homology"/>
<organism evidence="13 14">
    <name type="scientific">Psychroflexus halocasei</name>
    <dbReference type="NCBI Taxonomy" id="908615"/>
    <lineage>
        <taxon>Bacteria</taxon>
        <taxon>Pseudomonadati</taxon>
        <taxon>Bacteroidota</taxon>
        <taxon>Flavobacteriia</taxon>
        <taxon>Flavobacteriales</taxon>
        <taxon>Flavobacteriaceae</taxon>
        <taxon>Psychroflexus</taxon>
    </lineage>
</organism>
<dbReference type="HAMAP" id="MF_00004">
    <property type="entry name" value="Aden_phosphoribosyltr"/>
    <property type="match status" value="1"/>
</dbReference>
<sequence>MKLENYIRDVEDFPKKGILYKDITPLLKSHEASSMALDLFIEKLKNQKIDKVVGIESRGFMFGILLAQKLNAGFVPIRKPGKLPAETLQSTYDLEYGKDTIEIHKDAIQPGEKILLHDDVLATGGTAAAACKLIEELDGEIIQINFLLEIASLNGAKKIDKYPKVSLLNY</sequence>
<dbReference type="STRING" id="908615.SAMN05421540_107109"/>
<dbReference type="Pfam" id="PF00156">
    <property type="entry name" value="Pribosyltran"/>
    <property type="match status" value="1"/>
</dbReference>
<dbReference type="GO" id="GO:0016208">
    <property type="term" value="F:AMP binding"/>
    <property type="evidence" value="ECO:0007669"/>
    <property type="project" value="TreeGrafter"/>
</dbReference>
<evidence type="ECO:0000256" key="11">
    <source>
        <dbReference type="HAMAP-Rule" id="MF_00004"/>
    </source>
</evidence>
<dbReference type="InterPro" id="IPR000836">
    <property type="entry name" value="PRTase_dom"/>
</dbReference>
<dbReference type="PANTHER" id="PTHR32315:SF3">
    <property type="entry name" value="ADENINE PHOSPHORIBOSYLTRANSFERASE"/>
    <property type="match status" value="1"/>
</dbReference>
<evidence type="ECO:0000313" key="14">
    <source>
        <dbReference type="Proteomes" id="UP000198820"/>
    </source>
</evidence>
<comment type="similarity">
    <text evidence="5 11">Belongs to the purine/pyrimidine phosphoribosyltransferase family.</text>
</comment>
<dbReference type="InterPro" id="IPR050054">
    <property type="entry name" value="UPRTase/APRTase"/>
</dbReference>
<dbReference type="AlphaFoldDB" id="A0A1H4CA04"/>
<evidence type="ECO:0000256" key="4">
    <source>
        <dbReference type="ARBA" id="ARBA00004659"/>
    </source>
</evidence>
<evidence type="ECO:0000256" key="8">
    <source>
        <dbReference type="ARBA" id="ARBA00022676"/>
    </source>
</evidence>
<dbReference type="GO" id="GO:0006168">
    <property type="term" value="P:adenine salvage"/>
    <property type="evidence" value="ECO:0007669"/>
    <property type="project" value="InterPro"/>
</dbReference>
<evidence type="ECO:0000313" key="13">
    <source>
        <dbReference type="EMBL" id="SEA57129.1"/>
    </source>
</evidence>